<dbReference type="Proteomes" id="UP000059680">
    <property type="component" value="Chromosome 12"/>
</dbReference>
<evidence type="ECO:0000259" key="2">
    <source>
        <dbReference type="Pfam" id="PF18004"/>
    </source>
</evidence>
<proteinExistence type="predicted"/>
<dbReference type="Pfam" id="PF18004">
    <property type="entry name" value="RPN2_C"/>
    <property type="match status" value="1"/>
</dbReference>
<name>A0A0P0YBV3_ORYSJ</name>
<feature type="domain" description="26S proteasome regulatory subunit RPN2 C-terminal" evidence="2">
    <location>
        <begin position="3"/>
        <end position="62"/>
    </location>
</feature>
<reference evidence="3 4" key="3">
    <citation type="journal article" date="2013" name="Rice">
        <title>Improvement of the Oryza sativa Nipponbare reference genome using next generation sequence and optical map data.</title>
        <authorList>
            <person name="Kawahara Y."/>
            <person name="de la Bastide M."/>
            <person name="Hamilton J.P."/>
            <person name="Kanamori H."/>
            <person name="McCombie W.R."/>
            <person name="Ouyang S."/>
            <person name="Schwartz D.C."/>
            <person name="Tanaka T."/>
            <person name="Wu J."/>
            <person name="Zhou S."/>
            <person name="Childs K.L."/>
            <person name="Davidson R.M."/>
            <person name="Lin H."/>
            <person name="Quesada-Ocampo L."/>
            <person name="Vaillancourt B."/>
            <person name="Sakai H."/>
            <person name="Lee S.S."/>
            <person name="Kim J."/>
            <person name="Numa H."/>
            <person name="Itoh T."/>
            <person name="Buell C.R."/>
            <person name="Matsumoto T."/>
        </authorList>
    </citation>
    <scope>NUCLEOTIDE SEQUENCE [LARGE SCALE GENOMIC DNA]</scope>
    <source>
        <strain evidence="4">cv. Nipponbare</strain>
    </source>
</reference>
<evidence type="ECO:0000256" key="1">
    <source>
        <dbReference type="SAM" id="MobiDB-lite"/>
    </source>
</evidence>
<dbReference type="InterPro" id="IPR040623">
    <property type="entry name" value="RPN2_C"/>
</dbReference>
<reference evidence="3 4" key="2">
    <citation type="journal article" date="2013" name="Plant Cell Physiol.">
        <title>Rice Annotation Project Database (RAP-DB): an integrative and interactive database for rice genomics.</title>
        <authorList>
            <person name="Sakai H."/>
            <person name="Lee S.S."/>
            <person name="Tanaka T."/>
            <person name="Numa H."/>
            <person name="Kim J."/>
            <person name="Kawahara Y."/>
            <person name="Wakimoto H."/>
            <person name="Yang C.C."/>
            <person name="Iwamoto M."/>
            <person name="Abe T."/>
            <person name="Yamada Y."/>
            <person name="Muto A."/>
            <person name="Inokuchi H."/>
            <person name="Ikemura T."/>
            <person name="Matsumoto T."/>
            <person name="Sasaki T."/>
            <person name="Itoh T."/>
        </authorList>
    </citation>
    <scope>NUCLEOTIDE SEQUENCE [LARGE SCALE GENOMIC DNA]</scope>
    <source>
        <strain evidence="4">cv. Nipponbare</strain>
    </source>
</reference>
<reference evidence="4" key="1">
    <citation type="journal article" date="2005" name="Nature">
        <title>The map-based sequence of the rice genome.</title>
        <authorList>
            <consortium name="International rice genome sequencing project (IRGSP)"/>
            <person name="Matsumoto T."/>
            <person name="Wu J."/>
            <person name="Kanamori H."/>
            <person name="Katayose Y."/>
            <person name="Fujisawa M."/>
            <person name="Namiki N."/>
            <person name="Mizuno H."/>
            <person name="Yamamoto K."/>
            <person name="Antonio B.A."/>
            <person name="Baba T."/>
            <person name="Sakata K."/>
            <person name="Nagamura Y."/>
            <person name="Aoki H."/>
            <person name="Arikawa K."/>
            <person name="Arita K."/>
            <person name="Bito T."/>
            <person name="Chiden Y."/>
            <person name="Fujitsuka N."/>
            <person name="Fukunaka R."/>
            <person name="Hamada M."/>
            <person name="Harada C."/>
            <person name="Hayashi A."/>
            <person name="Hijishita S."/>
            <person name="Honda M."/>
            <person name="Hosokawa S."/>
            <person name="Ichikawa Y."/>
            <person name="Idonuma A."/>
            <person name="Iijima M."/>
            <person name="Ikeda M."/>
            <person name="Ikeno M."/>
            <person name="Ito K."/>
            <person name="Ito S."/>
            <person name="Ito T."/>
            <person name="Ito Y."/>
            <person name="Ito Y."/>
            <person name="Iwabuchi A."/>
            <person name="Kamiya K."/>
            <person name="Karasawa W."/>
            <person name="Kurita K."/>
            <person name="Katagiri S."/>
            <person name="Kikuta A."/>
            <person name="Kobayashi H."/>
            <person name="Kobayashi N."/>
            <person name="Machita K."/>
            <person name="Maehara T."/>
            <person name="Masukawa M."/>
            <person name="Mizubayashi T."/>
            <person name="Mukai Y."/>
            <person name="Nagasaki H."/>
            <person name="Nagata Y."/>
            <person name="Naito S."/>
            <person name="Nakashima M."/>
            <person name="Nakama Y."/>
            <person name="Nakamichi Y."/>
            <person name="Nakamura M."/>
            <person name="Meguro A."/>
            <person name="Negishi M."/>
            <person name="Ohta I."/>
            <person name="Ohta T."/>
            <person name="Okamoto M."/>
            <person name="Ono N."/>
            <person name="Saji S."/>
            <person name="Sakaguchi M."/>
            <person name="Sakai K."/>
            <person name="Shibata M."/>
            <person name="Shimokawa T."/>
            <person name="Song J."/>
            <person name="Takazaki Y."/>
            <person name="Terasawa K."/>
            <person name="Tsugane M."/>
            <person name="Tsuji K."/>
            <person name="Ueda S."/>
            <person name="Waki K."/>
            <person name="Yamagata H."/>
            <person name="Yamamoto M."/>
            <person name="Yamamoto S."/>
            <person name="Yamane H."/>
            <person name="Yoshiki S."/>
            <person name="Yoshihara R."/>
            <person name="Yukawa K."/>
            <person name="Zhong H."/>
            <person name="Yano M."/>
            <person name="Yuan Q."/>
            <person name="Ouyang S."/>
            <person name="Liu J."/>
            <person name="Jones K.M."/>
            <person name="Gansberger K."/>
            <person name="Moffat K."/>
            <person name="Hill J."/>
            <person name="Bera J."/>
            <person name="Fadrosh D."/>
            <person name="Jin S."/>
            <person name="Johri S."/>
            <person name="Kim M."/>
            <person name="Overton L."/>
            <person name="Reardon M."/>
            <person name="Tsitrin T."/>
            <person name="Vuong H."/>
            <person name="Weaver B."/>
            <person name="Ciecko A."/>
            <person name="Tallon L."/>
            <person name="Jackson J."/>
            <person name="Pai G."/>
            <person name="Aken S.V."/>
            <person name="Utterback T."/>
            <person name="Reidmuller S."/>
            <person name="Feldblyum T."/>
            <person name="Hsiao J."/>
            <person name="Zismann V."/>
            <person name="Iobst S."/>
            <person name="de Vazeille A.R."/>
            <person name="Buell C.R."/>
            <person name="Ying K."/>
            <person name="Li Y."/>
            <person name="Lu T."/>
            <person name="Huang Y."/>
            <person name="Zhao Q."/>
            <person name="Feng Q."/>
            <person name="Zhang L."/>
            <person name="Zhu J."/>
            <person name="Weng Q."/>
            <person name="Mu J."/>
            <person name="Lu Y."/>
            <person name="Fan D."/>
            <person name="Liu Y."/>
            <person name="Guan J."/>
            <person name="Zhang Y."/>
            <person name="Yu S."/>
            <person name="Liu X."/>
            <person name="Zhang Y."/>
            <person name="Hong G."/>
            <person name="Han B."/>
            <person name="Choisne N."/>
            <person name="Demange N."/>
            <person name="Orjeda G."/>
            <person name="Samain S."/>
            <person name="Cattolico L."/>
            <person name="Pelletier E."/>
            <person name="Couloux A."/>
            <person name="Segurens B."/>
            <person name="Wincker P."/>
            <person name="D'Hont A."/>
            <person name="Scarpelli C."/>
            <person name="Weissenbach J."/>
            <person name="Salanoubat M."/>
            <person name="Quetier F."/>
            <person name="Yu Y."/>
            <person name="Kim H.R."/>
            <person name="Rambo T."/>
            <person name="Currie J."/>
            <person name="Collura K."/>
            <person name="Luo M."/>
            <person name="Yang T."/>
            <person name="Ammiraju J.S.S."/>
            <person name="Engler F."/>
            <person name="Soderlund C."/>
            <person name="Wing R.A."/>
            <person name="Palmer L.E."/>
            <person name="de la Bastide M."/>
            <person name="Spiegel L."/>
            <person name="Nascimento L."/>
            <person name="Zutavern T."/>
            <person name="O'Shaughnessy A."/>
            <person name="Dike S."/>
            <person name="Dedhia N."/>
            <person name="Preston R."/>
            <person name="Balija V."/>
            <person name="McCombie W.R."/>
            <person name="Chow T."/>
            <person name="Chen H."/>
            <person name="Chung M."/>
            <person name="Chen C."/>
            <person name="Shaw J."/>
            <person name="Wu H."/>
            <person name="Hsiao K."/>
            <person name="Chao Y."/>
            <person name="Chu M."/>
            <person name="Cheng C."/>
            <person name="Hour A."/>
            <person name="Lee P."/>
            <person name="Lin S."/>
            <person name="Lin Y."/>
            <person name="Liou J."/>
            <person name="Liu S."/>
            <person name="Hsing Y."/>
            <person name="Raghuvanshi S."/>
            <person name="Mohanty A."/>
            <person name="Bharti A.K."/>
            <person name="Gaur A."/>
            <person name="Gupta V."/>
            <person name="Kumar D."/>
            <person name="Ravi V."/>
            <person name="Vij S."/>
            <person name="Kapur A."/>
            <person name="Khurana P."/>
            <person name="Khurana P."/>
            <person name="Khurana J.P."/>
            <person name="Tyagi A.K."/>
            <person name="Gaikwad K."/>
            <person name="Singh A."/>
            <person name="Dalal V."/>
            <person name="Srivastava S."/>
            <person name="Dixit A."/>
            <person name="Pal A.K."/>
            <person name="Ghazi I.A."/>
            <person name="Yadav M."/>
            <person name="Pandit A."/>
            <person name="Bhargava A."/>
            <person name="Sureshbabu K."/>
            <person name="Batra K."/>
            <person name="Sharma T.R."/>
            <person name="Mohapatra T."/>
            <person name="Singh N.K."/>
            <person name="Messing J."/>
            <person name="Nelson A.B."/>
            <person name="Fuks G."/>
            <person name="Kavchok S."/>
            <person name="Keizer G."/>
            <person name="Linton E."/>
            <person name="Llaca V."/>
            <person name="Song R."/>
            <person name="Tanyolac B."/>
            <person name="Young S."/>
            <person name="Ho-Il K."/>
            <person name="Hahn J.H."/>
            <person name="Sangsakoo G."/>
            <person name="Vanavichit A."/>
            <person name="de Mattos Luiz.A.T."/>
            <person name="Zimmer P.D."/>
            <person name="Malone G."/>
            <person name="Dellagostin O."/>
            <person name="de Oliveira A.C."/>
            <person name="Bevan M."/>
            <person name="Bancroft I."/>
            <person name="Minx P."/>
            <person name="Cordum H."/>
            <person name="Wilson R."/>
            <person name="Cheng Z."/>
            <person name="Jin W."/>
            <person name="Jiang J."/>
            <person name="Leong S.A."/>
            <person name="Iwama H."/>
            <person name="Gojobori T."/>
            <person name="Itoh T."/>
            <person name="Niimura Y."/>
            <person name="Fujii Y."/>
            <person name="Habara T."/>
            <person name="Sakai H."/>
            <person name="Sato Y."/>
            <person name="Wilson G."/>
            <person name="Kumar K."/>
            <person name="McCouch S."/>
            <person name="Juretic N."/>
            <person name="Hoen D."/>
            <person name="Wright S."/>
            <person name="Bruskiewich R."/>
            <person name="Bureau T."/>
            <person name="Miyao A."/>
            <person name="Hirochika H."/>
            <person name="Nishikawa T."/>
            <person name="Kadowaki K."/>
            <person name="Sugiura M."/>
            <person name="Burr B."/>
            <person name="Sasaki T."/>
        </authorList>
    </citation>
    <scope>NUCLEOTIDE SEQUENCE [LARGE SCALE GENOMIC DNA]</scope>
    <source>
        <strain evidence="4">cv. Nipponbare</strain>
    </source>
</reference>
<dbReference type="AlphaFoldDB" id="A0A0P0YBV3"/>
<dbReference type="InParanoid" id="A0A0P0YBV3"/>
<feature type="region of interest" description="Disordered" evidence="1">
    <location>
        <begin position="1"/>
        <end position="55"/>
    </location>
</feature>
<keyword evidence="4" id="KW-1185">Reference proteome</keyword>
<feature type="compositionally biased region" description="Basic and acidic residues" evidence="1">
    <location>
        <begin position="20"/>
        <end position="34"/>
    </location>
</feature>
<protein>
    <submittedName>
        <fullName evidence="3">Os12g0590066 protein</fullName>
    </submittedName>
</protein>
<gene>
    <name evidence="3" type="ordered locus">Os12g0590066</name>
    <name evidence="3" type="ORF">OSNPB_120590066</name>
</gene>
<dbReference type="PaxDb" id="39947-A0A0P0YBV3"/>
<evidence type="ECO:0000313" key="3">
    <source>
        <dbReference type="EMBL" id="BAT17876.1"/>
    </source>
</evidence>
<dbReference type="STRING" id="39947.A0A0P0YBV3"/>
<sequence length="95" mass="10882">AVKLPTTILSTYAKAKSRAKKDAENKTNQEKTTEDASGSSSSKAGETQEESTLIQKRIQEHKKQLCSECKYLSWLHVLEEDESRRSRFHRDISIR</sequence>
<evidence type="ECO:0000313" key="4">
    <source>
        <dbReference type="Proteomes" id="UP000059680"/>
    </source>
</evidence>
<dbReference type="Gramene" id="Os12t0590066-00">
    <property type="protein sequence ID" value="Os12t0590066-00"/>
    <property type="gene ID" value="Os12g0590066"/>
</dbReference>
<organism evidence="3 4">
    <name type="scientific">Oryza sativa subsp. japonica</name>
    <name type="common">Rice</name>
    <dbReference type="NCBI Taxonomy" id="39947"/>
    <lineage>
        <taxon>Eukaryota</taxon>
        <taxon>Viridiplantae</taxon>
        <taxon>Streptophyta</taxon>
        <taxon>Embryophyta</taxon>
        <taxon>Tracheophyta</taxon>
        <taxon>Spermatophyta</taxon>
        <taxon>Magnoliopsida</taxon>
        <taxon>Liliopsida</taxon>
        <taxon>Poales</taxon>
        <taxon>Poaceae</taxon>
        <taxon>BOP clade</taxon>
        <taxon>Oryzoideae</taxon>
        <taxon>Oryzeae</taxon>
        <taxon>Oryzinae</taxon>
        <taxon>Oryza</taxon>
        <taxon>Oryza sativa</taxon>
    </lineage>
</organism>
<dbReference type="EMBL" id="AP014968">
    <property type="protein sequence ID" value="BAT17876.1"/>
    <property type="molecule type" value="Genomic_DNA"/>
</dbReference>
<feature type="compositionally biased region" description="Polar residues" evidence="1">
    <location>
        <begin position="35"/>
        <end position="54"/>
    </location>
</feature>
<accession>A0A0P0YBV3</accession>
<feature type="non-terminal residue" evidence="3">
    <location>
        <position position="1"/>
    </location>
</feature>